<evidence type="ECO:0000313" key="1">
    <source>
        <dbReference type="EMBL" id="CAE8606516.1"/>
    </source>
</evidence>
<proteinExistence type="predicted"/>
<reference evidence="1" key="1">
    <citation type="submission" date="2021-02" db="EMBL/GenBank/DDBJ databases">
        <authorList>
            <person name="Dougan E. K."/>
            <person name="Rhodes N."/>
            <person name="Thang M."/>
            <person name="Chan C."/>
        </authorList>
    </citation>
    <scope>NUCLEOTIDE SEQUENCE</scope>
</reference>
<name>A0A813F7W7_POLGL</name>
<dbReference type="Proteomes" id="UP000654075">
    <property type="component" value="Unassembled WGS sequence"/>
</dbReference>
<dbReference type="EMBL" id="CAJNNV010019394">
    <property type="protein sequence ID" value="CAE8606516.1"/>
    <property type="molecule type" value="Genomic_DNA"/>
</dbReference>
<evidence type="ECO:0000313" key="2">
    <source>
        <dbReference type="Proteomes" id="UP000654075"/>
    </source>
</evidence>
<comment type="caution">
    <text evidence="1">The sequence shown here is derived from an EMBL/GenBank/DDBJ whole genome shotgun (WGS) entry which is preliminary data.</text>
</comment>
<feature type="non-terminal residue" evidence="1">
    <location>
        <position position="1"/>
    </location>
</feature>
<accession>A0A813F7W7</accession>
<protein>
    <submittedName>
        <fullName evidence="1">Uncharacterized protein</fullName>
    </submittedName>
</protein>
<dbReference type="AlphaFoldDB" id="A0A813F7W7"/>
<gene>
    <name evidence="1" type="ORF">PGLA1383_LOCUS24498</name>
</gene>
<feature type="non-terminal residue" evidence="1">
    <location>
        <position position="103"/>
    </location>
</feature>
<sequence>VVHTVEEFLDALQFQPHLERVVVLPNGIELLKQQGALPEQLILAACGGKSVRSLLECMGPKAMGSFRARLWHYGRRGAEKEIKASTAEGQVEQLPKTTCNFPA</sequence>
<organism evidence="1 2">
    <name type="scientific">Polarella glacialis</name>
    <name type="common">Dinoflagellate</name>
    <dbReference type="NCBI Taxonomy" id="89957"/>
    <lineage>
        <taxon>Eukaryota</taxon>
        <taxon>Sar</taxon>
        <taxon>Alveolata</taxon>
        <taxon>Dinophyceae</taxon>
        <taxon>Suessiales</taxon>
        <taxon>Suessiaceae</taxon>
        <taxon>Polarella</taxon>
    </lineage>
</organism>
<keyword evidence="2" id="KW-1185">Reference proteome</keyword>